<proteinExistence type="predicted"/>
<organism evidence="1 2">
    <name type="scientific">Allokutzneria oryzae</name>
    <dbReference type="NCBI Taxonomy" id="1378989"/>
    <lineage>
        <taxon>Bacteria</taxon>
        <taxon>Bacillati</taxon>
        <taxon>Actinomycetota</taxon>
        <taxon>Actinomycetes</taxon>
        <taxon>Pseudonocardiales</taxon>
        <taxon>Pseudonocardiaceae</taxon>
        <taxon>Allokutzneria</taxon>
    </lineage>
</organism>
<dbReference type="Proteomes" id="UP001589693">
    <property type="component" value="Unassembled WGS sequence"/>
</dbReference>
<reference evidence="1 2" key="1">
    <citation type="submission" date="2024-09" db="EMBL/GenBank/DDBJ databases">
        <authorList>
            <person name="Sun Q."/>
            <person name="Mori K."/>
        </authorList>
    </citation>
    <scope>NUCLEOTIDE SEQUENCE [LARGE SCALE GENOMIC DNA]</scope>
    <source>
        <strain evidence="1 2">TBRC 7907</strain>
    </source>
</reference>
<evidence type="ECO:0000313" key="2">
    <source>
        <dbReference type="Proteomes" id="UP001589693"/>
    </source>
</evidence>
<sequence>MPVRRASVLVCTNGERVTGYDAKTAQQLWTLPDQAANRVAPSSITVAWHGALYGKVGGGPIVLDPFWVSRYAGIAVDKNGTPKAYPVNK</sequence>
<comment type="caution">
    <text evidence="1">The sequence shown here is derived from an EMBL/GenBank/DDBJ whole genome shotgun (WGS) entry which is preliminary data.</text>
</comment>
<protein>
    <recommendedName>
        <fullName evidence="3">PQQ-binding-like beta-propeller repeat protein</fullName>
    </recommendedName>
</protein>
<dbReference type="RefSeq" id="WP_377853084.1">
    <property type="nucleotide sequence ID" value="NZ_JBHLZU010000015.1"/>
</dbReference>
<keyword evidence="2" id="KW-1185">Reference proteome</keyword>
<name>A0ABV5ZXW8_9PSEU</name>
<gene>
    <name evidence="1" type="ORF">ACFFQA_17620</name>
</gene>
<evidence type="ECO:0000313" key="1">
    <source>
        <dbReference type="EMBL" id="MFB9905756.1"/>
    </source>
</evidence>
<evidence type="ECO:0008006" key="3">
    <source>
        <dbReference type="Google" id="ProtNLM"/>
    </source>
</evidence>
<dbReference type="EMBL" id="JBHLZU010000015">
    <property type="protein sequence ID" value="MFB9905756.1"/>
    <property type="molecule type" value="Genomic_DNA"/>
</dbReference>
<accession>A0ABV5ZXW8</accession>